<protein>
    <recommendedName>
        <fullName evidence="6">O-antigen ligase-related domain-containing protein</fullName>
    </recommendedName>
</protein>
<evidence type="ECO:0000259" key="6">
    <source>
        <dbReference type="Pfam" id="PF04932"/>
    </source>
</evidence>
<organism evidence="7 8">
    <name type="scientific">Viridibacillus arvi</name>
    <dbReference type="NCBI Taxonomy" id="263475"/>
    <lineage>
        <taxon>Bacteria</taxon>
        <taxon>Bacillati</taxon>
        <taxon>Bacillota</taxon>
        <taxon>Bacilli</taxon>
        <taxon>Bacillales</taxon>
        <taxon>Caryophanaceae</taxon>
        <taxon>Viridibacillus</taxon>
    </lineage>
</organism>
<evidence type="ECO:0000313" key="8">
    <source>
        <dbReference type="Proteomes" id="UP000036867"/>
    </source>
</evidence>
<feature type="transmembrane region" description="Helical" evidence="5">
    <location>
        <begin position="32"/>
        <end position="49"/>
    </location>
</feature>
<dbReference type="STRING" id="263475.AMD00_11405"/>
<dbReference type="PANTHER" id="PTHR37422">
    <property type="entry name" value="TEICHURONIC ACID BIOSYNTHESIS PROTEIN TUAE"/>
    <property type="match status" value="1"/>
</dbReference>
<proteinExistence type="predicted"/>
<evidence type="ECO:0000313" key="7">
    <source>
        <dbReference type="EMBL" id="KOO49001.1"/>
    </source>
</evidence>
<comment type="subcellular location">
    <subcellularLocation>
        <location evidence="1">Membrane</location>
        <topology evidence="1">Multi-pass membrane protein</topology>
    </subcellularLocation>
</comment>
<dbReference type="PANTHER" id="PTHR37422:SF17">
    <property type="entry name" value="O-ANTIGEN LIGASE"/>
    <property type="match status" value="1"/>
</dbReference>
<feature type="transmembrane region" description="Helical" evidence="5">
    <location>
        <begin position="81"/>
        <end position="101"/>
    </location>
</feature>
<feature type="transmembrane region" description="Helical" evidence="5">
    <location>
        <begin position="223"/>
        <end position="243"/>
    </location>
</feature>
<dbReference type="Pfam" id="PF04932">
    <property type="entry name" value="Wzy_C"/>
    <property type="match status" value="1"/>
</dbReference>
<comment type="caution">
    <text evidence="7">The sequence shown here is derived from an EMBL/GenBank/DDBJ whole genome shotgun (WGS) entry which is preliminary data.</text>
</comment>
<feature type="transmembrane region" description="Helical" evidence="5">
    <location>
        <begin position="306"/>
        <end position="325"/>
    </location>
</feature>
<accession>A0A0M0LDH9</accession>
<evidence type="ECO:0000256" key="5">
    <source>
        <dbReference type="SAM" id="Phobius"/>
    </source>
</evidence>
<feature type="domain" description="O-antigen ligase-related" evidence="6">
    <location>
        <begin position="184"/>
        <end position="313"/>
    </location>
</feature>
<dbReference type="GO" id="GO:0016020">
    <property type="term" value="C:membrane"/>
    <property type="evidence" value="ECO:0007669"/>
    <property type="project" value="UniProtKB-SubCell"/>
</dbReference>
<evidence type="ECO:0000256" key="3">
    <source>
        <dbReference type="ARBA" id="ARBA00022989"/>
    </source>
</evidence>
<keyword evidence="3 5" id="KW-1133">Transmembrane helix</keyword>
<dbReference type="InterPro" id="IPR051533">
    <property type="entry name" value="WaaL-like"/>
</dbReference>
<reference evidence="8" key="1">
    <citation type="submission" date="2015-08" db="EMBL/GenBank/DDBJ databases">
        <title>Fjat-10028 dsm 16317.</title>
        <authorList>
            <person name="Liu B."/>
            <person name="Wang J."/>
            <person name="Zhu Y."/>
            <person name="Liu G."/>
            <person name="Chen Q."/>
            <person name="Chen Z."/>
            <person name="Lan J."/>
            <person name="Che J."/>
            <person name="Ge C."/>
            <person name="Shi H."/>
            <person name="Pan Z."/>
            <person name="Liu X."/>
        </authorList>
    </citation>
    <scope>NUCLEOTIDE SEQUENCE [LARGE SCALE GENOMIC DNA]</scope>
    <source>
        <strain evidence="8">DSM 16317</strain>
    </source>
</reference>
<dbReference type="AlphaFoldDB" id="A0A0M0LDH9"/>
<dbReference type="Proteomes" id="UP000036867">
    <property type="component" value="Unassembled WGS sequence"/>
</dbReference>
<feature type="transmembrane region" description="Helical" evidence="5">
    <location>
        <begin position="6"/>
        <end position="25"/>
    </location>
</feature>
<name>A0A0M0LDH9_9BACL</name>
<dbReference type="GeneID" id="301136701"/>
<feature type="transmembrane region" description="Helical" evidence="5">
    <location>
        <begin position="55"/>
        <end position="74"/>
    </location>
</feature>
<evidence type="ECO:0000256" key="2">
    <source>
        <dbReference type="ARBA" id="ARBA00022692"/>
    </source>
</evidence>
<feature type="transmembrane region" description="Helical" evidence="5">
    <location>
        <begin position="178"/>
        <end position="211"/>
    </location>
</feature>
<gene>
    <name evidence="7" type="ORF">AMD00_11405</name>
</gene>
<evidence type="ECO:0000256" key="1">
    <source>
        <dbReference type="ARBA" id="ARBA00004141"/>
    </source>
</evidence>
<dbReference type="OrthoDB" id="9796592at2"/>
<keyword evidence="4 5" id="KW-0472">Membrane</keyword>
<dbReference type="EMBL" id="LILB01000005">
    <property type="protein sequence ID" value="KOO49001.1"/>
    <property type="molecule type" value="Genomic_DNA"/>
</dbReference>
<dbReference type="InterPro" id="IPR007016">
    <property type="entry name" value="O-antigen_ligase-rel_domated"/>
</dbReference>
<evidence type="ECO:0000256" key="4">
    <source>
        <dbReference type="ARBA" id="ARBA00023136"/>
    </source>
</evidence>
<feature type="transmembrane region" description="Helical" evidence="5">
    <location>
        <begin position="337"/>
        <end position="354"/>
    </location>
</feature>
<feature type="transmembrane region" description="Helical" evidence="5">
    <location>
        <begin position="113"/>
        <end position="134"/>
    </location>
</feature>
<dbReference type="RefSeq" id="WP_053417195.1">
    <property type="nucleotide sequence ID" value="NZ_LILB01000005.1"/>
</dbReference>
<keyword evidence="2 5" id="KW-0812">Transmembrane</keyword>
<sequence length="380" mass="43045">MAERLPSSLQWGLFLAVLLSSIVMFEPAPTDFLMVIVTVIAVVYGVLRYSASQSFGVFCILLLLLANILSLFFVQNAEVGLFYFIVTLYLSVMWFGIVGLGGRYFEKVLTTVIQAYVFTAIICSILGLGVYFRIIPFINDWLLFGRVKLFFKDPNVYGPFLVLPSIYAILSFEQTKRVFWLCCFFVLVSGVTISFSRAAWLNLVISIVIYLIFAKQGEGINRIKLVFAMAVISILLLIFYIQFTGLDDQLSDRMSLQHYDNDRFAMQKEALITGLNNPIGVGPGQSEILFPLAPHNLYARILTENGFLGFISFSAFLIVSFIKSFQSSRQLGSYSSYYVMISAVIIGHVANSFFIDSLHWRHLWLILALAWIPIRLEKEE</sequence>
<feature type="transmembrane region" description="Helical" evidence="5">
    <location>
        <begin position="155"/>
        <end position="172"/>
    </location>
</feature>
<keyword evidence="8" id="KW-1185">Reference proteome</keyword>